<comment type="caution">
    <text evidence="1">The sequence shown here is derived from an EMBL/GenBank/DDBJ whole genome shotgun (WGS) entry which is preliminary data.</text>
</comment>
<evidence type="ECO:0000313" key="1">
    <source>
        <dbReference type="EMBL" id="EWT01681.1"/>
    </source>
</evidence>
<sequence length="121" mass="13305">MARHGFARLPRAREALGPLEAALAATRWPERESGLVDALRVLGRLQAEVGLPMVDDPVEPFWDRPYRGVRAACVTLIEDSVTDPVVRALPRGVGSVEQWSDNVDVLMRPASATHREAVNRA</sequence>
<dbReference type="AlphaFoldDB" id="W9G681"/>
<dbReference type="RefSeq" id="WP_051510447.1">
    <property type="nucleotide sequence ID" value="NZ_AWSA01000019.1"/>
</dbReference>
<accession>W9G681</accession>
<evidence type="ECO:0000313" key="2">
    <source>
        <dbReference type="Proteomes" id="UP000019489"/>
    </source>
</evidence>
<dbReference type="Proteomes" id="UP000019489">
    <property type="component" value="Unassembled WGS sequence"/>
</dbReference>
<keyword evidence="2" id="KW-1185">Reference proteome</keyword>
<protein>
    <submittedName>
        <fullName evidence="1">Uncharacterized protein</fullName>
    </submittedName>
</protein>
<dbReference type="EMBL" id="AWSA01000019">
    <property type="protein sequence ID" value="EWT01681.1"/>
    <property type="molecule type" value="Genomic_DNA"/>
</dbReference>
<dbReference type="eggNOG" id="COG0457">
    <property type="taxonomic scope" value="Bacteria"/>
</dbReference>
<dbReference type="STRING" id="1386089.N865_15290"/>
<gene>
    <name evidence="1" type="ORF">N865_15290</name>
</gene>
<reference evidence="1 2" key="1">
    <citation type="submission" date="2013-08" db="EMBL/GenBank/DDBJ databases">
        <title>Intrasporangium oryzae NRRL B-24470.</title>
        <authorList>
            <person name="Liu H."/>
            <person name="Wang G."/>
        </authorList>
    </citation>
    <scope>NUCLEOTIDE SEQUENCE [LARGE SCALE GENOMIC DNA]</scope>
    <source>
        <strain evidence="1 2">NRRL B-24470</strain>
    </source>
</reference>
<proteinExistence type="predicted"/>
<name>W9G681_9MICO</name>
<organism evidence="1 2">
    <name type="scientific">Intrasporangium oryzae NRRL B-24470</name>
    <dbReference type="NCBI Taxonomy" id="1386089"/>
    <lineage>
        <taxon>Bacteria</taxon>
        <taxon>Bacillati</taxon>
        <taxon>Actinomycetota</taxon>
        <taxon>Actinomycetes</taxon>
        <taxon>Micrococcales</taxon>
        <taxon>Intrasporangiaceae</taxon>
        <taxon>Intrasporangium</taxon>
    </lineage>
</organism>